<keyword evidence="2" id="KW-1185">Reference proteome</keyword>
<organism evidence="1 2">
    <name type="scientific">Spironucleus salmonicida</name>
    <dbReference type="NCBI Taxonomy" id="348837"/>
    <lineage>
        <taxon>Eukaryota</taxon>
        <taxon>Metamonada</taxon>
        <taxon>Diplomonadida</taxon>
        <taxon>Hexamitidae</taxon>
        <taxon>Hexamitinae</taxon>
        <taxon>Spironucleus</taxon>
    </lineage>
</organism>
<dbReference type="EMBL" id="AUWU02000009">
    <property type="protein sequence ID" value="KAH0569527.1"/>
    <property type="molecule type" value="Genomic_DNA"/>
</dbReference>
<accession>A0A9P8RUJ9</accession>
<evidence type="ECO:0000313" key="2">
    <source>
        <dbReference type="Proteomes" id="UP000018208"/>
    </source>
</evidence>
<comment type="caution">
    <text evidence="1">The sequence shown here is derived from an EMBL/GenBank/DDBJ whole genome shotgun (WGS) entry which is preliminary data.</text>
</comment>
<evidence type="ECO:0000313" key="1">
    <source>
        <dbReference type="EMBL" id="KAH0569527.1"/>
    </source>
</evidence>
<dbReference type="RefSeq" id="XP_067760300.1">
    <property type="nucleotide sequence ID" value="XM_067912243.1"/>
</dbReference>
<dbReference type="AlphaFoldDB" id="A0A9P8RUJ9"/>
<protein>
    <submittedName>
        <fullName evidence="1">Uncharacterized protein</fullName>
    </submittedName>
</protein>
<reference evidence="1 2" key="1">
    <citation type="journal article" date="2014" name="PLoS Genet.">
        <title>The Genome of Spironucleus salmonicida Highlights a Fish Pathogen Adapted to Fluctuating Environments.</title>
        <authorList>
            <person name="Xu F."/>
            <person name="Jerlstrom-Hultqvist J."/>
            <person name="Einarsson E."/>
            <person name="Astvaldsson A."/>
            <person name="Svard S.G."/>
            <person name="Andersson J.O."/>
        </authorList>
    </citation>
    <scope>NUCLEOTIDE SEQUENCE [LARGE SCALE GENOMIC DNA]</scope>
    <source>
        <strain evidence="1 2">ATCC 50377</strain>
    </source>
</reference>
<gene>
    <name evidence="1" type="ORF">SS50377_28479</name>
</gene>
<dbReference type="Proteomes" id="UP000018208">
    <property type="component" value="Unassembled WGS sequence"/>
</dbReference>
<dbReference type="GeneID" id="94302502"/>
<dbReference type="KEGG" id="ssao:94302502"/>
<sequence length="121" mass="13480">MLCYLVGIFAFEDFSSCGKPRMCWKAIQGFPVALIRKARGIEKLSGTTSAQYLQILFFCRIQLQTGTRKLCILRTTACCSINRTCIDSAEIGTKYQFDLASACAITTSVQEMLPRLASVLY</sequence>
<proteinExistence type="predicted"/>
<name>A0A9P8RUJ9_9EUKA</name>